<dbReference type="FunFam" id="2.30.30.30:FF:000001">
    <property type="entry name" value="50S ribosomal protein L2"/>
    <property type="match status" value="1"/>
</dbReference>
<dbReference type="GO" id="GO:0002181">
    <property type="term" value="P:cytoplasmic translation"/>
    <property type="evidence" value="ECO:0007669"/>
    <property type="project" value="TreeGrafter"/>
</dbReference>
<dbReference type="PANTHER" id="PTHR13691:SF5">
    <property type="entry name" value="LARGE RIBOSOMAL SUBUNIT PROTEIN UL2M"/>
    <property type="match status" value="1"/>
</dbReference>
<accession>A0A0S8GG88</accession>
<dbReference type="InterPro" id="IPR014726">
    <property type="entry name" value="Ribosomal_uL2_dom3"/>
</dbReference>
<dbReference type="InterPro" id="IPR022671">
    <property type="entry name" value="Ribosomal_uL2_CS"/>
</dbReference>
<evidence type="ECO:0000256" key="1">
    <source>
        <dbReference type="ARBA" id="ARBA00005636"/>
    </source>
</evidence>
<dbReference type="FunFam" id="2.40.50.140:FF:000003">
    <property type="entry name" value="50S ribosomal protein L2"/>
    <property type="match status" value="1"/>
</dbReference>
<dbReference type="EMBL" id="LJUO01000053">
    <property type="protein sequence ID" value="KPK71785.1"/>
    <property type="molecule type" value="Genomic_DNA"/>
</dbReference>
<dbReference type="PATRIC" id="fig|1703780.3.peg.2889"/>
<dbReference type="AlphaFoldDB" id="A0A0S8GG88"/>
<dbReference type="GO" id="GO:0003735">
    <property type="term" value="F:structural constituent of ribosome"/>
    <property type="evidence" value="ECO:0007669"/>
    <property type="project" value="InterPro"/>
</dbReference>
<dbReference type="PANTHER" id="PTHR13691">
    <property type="entry name" value="RIBOSOMAL PROTEIN L2"/>
    <property type="match status" value="1"/>
</dbReference>
<evidence type="ECO:0000256" key="2">
    <source>
        <dbReference type="ARBA" id="ARBA00022980"/>
    </source>
</evidence>
<evidence type="ECO:0000256" key="3">
    <source>
        <dbReference type="ARBA" id="ARBA00023274"/>
    </source>
</evidence>
<evidence type="ECO:0000259" key="8">
    <source>
        <dbReference type="SMART" id="SM01383"/>
    </source>
</evidence>
<keyword evidence="2 5" id="KW-0689">Ribosomal protein</keyword>
<dbReference type="InterPro" id="IPR002171">
    <property type="entry name" value="Ribosomal_uL2"/>
</dbReference>
<dbReference type="FunFam" id="4.10.950.10:FF:000001">
    <property type="entry name" value="50S ribosomal protein L2"/>
    <property type="match status" value="1"/>
</dbReference>
<comment type="subunit">
    <text evidence="5">Part of the 50S ribosomal subunit. Forms a bridge to the 30S subunit in the 70S ribosome.</text>
</comment>
<dbReference type="PIRSF" id="PIRSF002158">
    <property type="entry name" value="Ribosomal_L2"/>
    <property type="match status" value="1"/>
</dbReference>
<evidence type="ECO:0000259" key="7">
    <source>
        <dbReference type="SMART" id="SM01382"/>
    </source>
</evidence>
<organism evidence="9 10">
    <name type="scientific">candidate division WOR_3 bacterium SM23_60</name>
    <dbReference type="NCBI Taxonomy" id="1703780"/>
    <lineage>
        <taxon>Bacteria</taxon>
        <taxon>Bacteria division WOR-3</taxon>
    </lineage>
</organism>
<evidence type="ECO:0000256" key="5">
    <source>
        <dbReference type="HAMAP-Rule" id="MF_01320"/>
    </source>
</evidence>
<dbReference type="Gene3D" id="4.10.950.10">
    <property type="entry name" value="Ribosomal protein L2, domain 3"/>
    <property type="match status" value="1"/>
</dbReference>
<gene>
    <name evidence="5 9" type="primary">rplB</name>
    <name evidence="9" type="ORF">AMJ87_06555</name>
</gene>
<dbReference type="InterPro" id="IPR012340">
    <property type="entry name" value="NA-bd_OB-fold"/>
</dbReference>
<dbReference type="InterPro" id="IPR022666">
    <property type="entry name" value="Ribosomal_uL2_RNA-bd_dom"/>
</dbReference>
<dbReference type="HAMAP" id="MF_01320_B">
    <property type="entry name" value="Ribosomal_uL2_B"/>
    <property type="match status" value="1"/>
</dbReference>
<dbReference type="Proteomes" id="UP000051096">
    <property type="component" value="Unassembled WGS sequence"/>
</dbReference>
<dbReference type="SMART" id="SM01382">
    <property type="entry name" value="Ribosomal_L2_C"/>
    <property type="match status" value="1"/>
</dbReference>
<dbReference type="Pfam" id="PF03947">
    <property type="entry name" value="Ribosomal_L2_C"/>
    <property type="match status" value="1"/>
</dbReference>
<keyword evidence="5" id="KW-0694">RNA-binding</keyword>
<dbReference type="GO" id="GO:0016740">
    <property type="term" value="F:transferase activity"/>
    <property type="evidence" value="ECO:0007669"/>
    <property type="project" value="InterPro"/>
</dbReference>
<dbReference type="GO" id="GO:0015934">
    <property type="term" value="C:large ribosomal subunit"/>
    <property type="evidence" value="ECO:0007669"/>
    <property type="project" value="InterPro"/>
</dbReference>
<name>A0A0S8GG88_UNCW3</name>
<keyword evidence="3 5" id="KW-0687">Ribonucleoprotein</keyword>
<comment type="similarity">
    <text evidence="1 5">Belongs to the universal ribosomal protein uL2 family.</text>
</comment>
<keyword evidence="5" id="KW-0699">rRNA-binding</keyword>
<feature type="compositionally biased region" description="Basic residues" evidence="6">
    <location>
        <begin position="208"/>
        <end position="219"/>
    </location>
</feature>
<dbReference type="SMART" id="SM01383">
    <property type="entry name" value="Ribosomal_L2"/>
    <property type="match status" value="1"/>
</dbReference>
<feature type="region of interest" description="Disordered" evidence="6">
    <location>
        <begin position="27"/>
        <end position="54"/>
    </location>
</feature>
<feature type="domain" description="Large ribosomal subunit protein uL2 RNA-binding" evidence="8">
    <location>
        <begin position="41"/>
        <end position="117"/>
    </location>
</feature>
<comment type="function">
    <text evidence="5">One of the primary rRNA binding proteins. Required for association of the 30S and 50S subunits to form the 70S ribosome, for tRNA binding and peptide bond formation. It has been suggested to have peptidyltransferase activity; this is somewhat controversial. Makes several contacts with the 16S rRNA in the 70S ribosome.</text>
</comment>
<reference evidence="9 10" key="1">
    <citation type="journal article" date="2015" name="Microbiome">
        <title>Genomic resolution of linkages in carbon, nitrogen, and sulfur cycling among widespread estuary sediment bacteria.</title>
        <authorList>
            <person name="Baker B.J."/>
            <person name="Lazar C.S."/>
            <person name="Teske A.P."/>
            <person name="Dick G.J."/>
        </authorList>
    </citation>
    <scope>NUCLEOTIDE SEQUENCE [LARGE SCALE GENOMIC DNA]</scope>
    <source>
        <strain evidence="9">SM23_60</strain>
    </source>
</reference>
<dbReference type="InterPro" id="IPR022669">
    <property type="entry name" value="Ribosomal_uL2_C"/>
</dbReference>
<dbReference type="SUPFAM" id="SSF50104">
    <property type="entry name" value="Translation proteins SH3-like domain"/>
    <property type="match status" value="1"/>
</dbReference>
<dbReference type="Gene3D" id="2.40.50.140">
    <property type="entry name" value="Nucleic acid-binding proteins"/>
    <property type="match status" value="1"/>
</dbReference>
<dbReference type="Pfam" id="PF00181">
    <property type="entry name" value="Ribosomal_L2_N"/>
    <property type="match status" value="1"/>
</dbReference>
<dbReference type="InterPro" id="IPR014722">
    <property type="entry name" value="Rib_uL2_dom2"/>
</dbReference>
<dbReference type="SUPFAM" id="SSF50249">
    <property type="entry name" value="Nucleic acid-binding proteins"/>
    <property type="match status" value="1"/>
</dbReference>
<comment type="caution">
    <text evidence="9">The sequence shown here is derived from an EMBL/GenBank/DDBJ whole genome shotgun (WGS) entry which is preliminary data.</text>
</comment>
<sequence length="279" mass="30446">MGLKKYRPTTPARRYYTVNRPIVAKSKPEKSLIRSTKRSGGRNNMGRITARHRGGGHHRILRQVDFKRNKDAIPATVQAIEHDPGRSALIALVSYADGEKRYILCPEGLQVGSTIVSGDDVPIQIGNCLCLAHIPLGVEIHNIELAPGKGAELVRSAGISCQILAKEGAYAHVKLPSGEVRLIDIRCRATIGILGNALHSSVSIGKAGRMRHKGRRPHVRGVAMNPVDHPLGGGEGKSHGGRQPASPWGWLTKGKKTRKVHKASDKFIVTKRIKSKRRK</sequence>
<dbReference type="InterPro" id="IPR008991">
    <property type="entry name" value="Translation_prot_SH3-like_sf"/>
</dbReference>
<evidence type="ECO:0000313" key="9">
    <source>
        <dbReference type="EMBL" id="KPK71785.1"/>
    </source>
</evidence>
<evidence type="ECO:0000313" key="10">
    <source>
        <dbReference type="Proteomes" id="UP000051096"/>
    </source>
</evidence>
<evidence type="ECO:0000256" key="6">
    <source>
        <dbReference type="SAM" id="MobiDB-lite"/>
    </source>
</evidence>
<dbReference type="Gene3D" id="2.30.30.30">
    <property type="match status" value="1"/>
</dbReference>
<feature type="domain" description="Large ribosomal subunit protein uL2 C-terminal" evidence="7">
    <location>
        <begin position="123"/>
        <end position="251"/>
    </location>
</feature>
<evidence type="ECO:0000256" key="4">
    <source>
        <dbReference type="ARBA" id="ARBA00035242"/>
    </source>
</evidence>
<feature type="region of interest" description="Disordered" evidence="6">
    <location>
        <begin position="205"/>
        <end position="256"/>
    </location>
</feature>
<proteinExistence type="inferred from homology"/>
<dbReference type="GO" id="GO:0019843">
    <property type="term" value="F:rRNA binding"/>
    <property type="evidence" value="ECO:0007669"/>
    <property type="project" value="UniProtKB-UniRule"/>
</dbReference>
<protein>
    <recommendedName>
        <fullName evidence="4 5">Large ribosomal subunit protein uL2</fullName>
    </recommendedName>
</protein>
<dbReference type="NCBIfam" id="TIGR01171">
    <property type="entry name" value="rplB_bact"/>
    <property type="match status" value="1"/>
</dbReference>
<dbReference type="PROSITE" id="PS00467">
    <property type="entry name" value="RIBOSOMAL_L2"/>
    <property type="match status" value="1"/>
</dbReference>
<dbReference type="InterPro" id="IPR005880">
    <property type="entry name" value="Ribosomal_uL2_bac/org-type"/>
</dbReference>